<dbReference type="AlphaFoldDB" id="A0A8H7TI69"/>
<comment type="caution">
    <text evidence="2">The sequence shown here is derived from an EMBL/GenBank/DDBJ whole genome shotgun (WGS) entry which is preliminary data.</text>
</comment>
<feature type="compositionally biased region" description="Low complexity" evidence="1">
    <location>
        <begin position="811"/>
        <end position="825"/>
    </location>
</feature>
<dbReference type="OrthoDB" id="3538597at2759"/>
<evidence type="ECO:0000313" key="2">
    <source>
        <dbReference type="EMBL" id="KAG4420067.1"/>
    </source>
</evidence>
<dbReference type="Proteomes" id="UP000664132">
    <property type="component" value="Unassembled WGS sequence"/>
</dbReference>
<accession>A0A8H7TI69</accession>
<dbReference type="EMBL" id="JAFJYH010000092">
    <property type="protein sequence ID" value="KAG4420067.1"/>
    <property type="molecule type" value="Genomic_DNA"/>
</dbReference>
<evidence type="ECO:0000313" key="3">
    <source>
        <dbReference type="Proteomes" id="UP000664132"/>
    </source>
</evidence>
<sequence length="871" mass="99996">MHFERKKKELQRELGIEFKTIILPDQWPAHLFNTFQQVRSFKKFEISTFPMGDDSSSPDQLLWRGEITNRAREIARIAATLIEDAPVEMDTRLRLEQNVLLRFYLAIDCITCRERLWRSEVEAVVESPGTIHSNLIIRRRDRKPCHCPKALRLSNLKETNAMFSTRADEMMSFDFSENRSENLKSRRPDRILGFQETNSLSRRLDRYDLMAGQLQDDPELRTLWETVESTVLTHKGNALLFPFLVIEAKSRYGDSFDACDIQTAQPILKMLRIQEDLQAKSQMRLEYGGPLLWYIAYRGEAWRLSACYISGRVDKHLFEVVNLWSGQLNDGDSTLQLLLIIDYIYDWARDVFRPSIISQLAKLANPAQDEDRLHDNGFTTADTDSDIFSLGGEYQRKRNDQRNDIEAWDATVEDPTAAMLEEELSLIKWATCDSPFGIFRPARIVESLFRCLCVTKENVEALFSIIPKGRSPKILARNAENVLNVNHVLVSEDVLGRMEELWTNRARPQQRQDVPEKRFFATINYCVSSAENWELRRVLACLAFDEESLNLLRQYHGRKSIPVAIKRAKILRKDNVEALLTGLKNQSVQQNLASALASQMQELRPVAGASSSSICPTFEFADQKKCWLDDRGSQWRSDATASEVIDQVYAWCKKGSEEPMQPYTRFSQQMSSLIDNPTDSTVSVHFPDCETLQEEQYVLAARYSYDTSSYFWKSTLHLCLYVLPGPLDPPCAELLDQAFQRLLENGLIYLINSKPNAWKDTCKSLRTGTLGEKLSKTVQLWHNEIQQKFTSRKPVTLPALEIEPFQRHSRSLSPSPSTGFTSPSSYIPPLVDTGLSLKRPLEAEDGDEIRESEKKFRASDCSNQEIIVIDD</sequence>
<protein>
    <submittedName>
        <fullName evidence="2">Uncharacterized protein</fullName>
    </submittedName>
</protein>
<name>A0A8H7TI69_9HELO</name>
<proteinExistence type="predicted"/>
<evidence type="ECO:0000256" key="1">
    <source>
        <dbReference type="SAM" id="MobiDB-lite"/>
    </source>
</evidence>
<organism evidence="2 3">
    <name type="scientific">Cadophora malorum</name>
    <dbReference type="NCBI Taxonomy" id="108018"/>
    <lineage>
        <taxon>Eukaryota</taxon>
        <taxon>Fungi</taxon>
        <taxon>Dikarya</taxon>
        <taxon>Ascomycota</taxon>
        <taxon>Pezizomycotina</taxon>
        <taxon>Leotiomycetes</taxon>
        <taxon>Helotiales</taxon>
        <taxon>Ploettnerulaceae</taxon>
        <taxon>Cadophora</taxon>
    </lineage>
</organism>
<reference evidence="2" key="1">
    <citation type="submission" date="2021-02" db="EMBL/GenBank/DDBJ databases">
        <title>Genome sequence Cadophora malorum strain M34.</title>
        <authorList>
            <person name="Stefanovic E."/>
            <person name="Vu D."/>
            <person name="Scully C."/>
            <person name="Dijksterhuis J."/>
            <person name="Roader J."/>
            <person name="Houbraken J."/>
        </authorList>
    </citation>
    <scope>NUCLEOTIDE SEQUENCE</scope>
    <source>
        <strain evidence="2">M34</strain>
    </source>
</reference>
<gene>
    <name evidence="2" type="ORF">IFR04_006826</name>
</gene>
<feature type="region of interest" description="Disordered" evidence="1">
    <location>
        <begin position="807"/>
        <end position="827"/>
    </location>
</feature>
<keyword evidence="3" id="KW-1185">Reference proteome</keyword>